<accession>A0A1J5IM43</accession>
<dbReference type="Proteomes" id="UP000183245">
    <property type="component" value="Unassembled WGS sequence"/>
</dbReference>
<gene>
    <name evidence="3" type="ORF">AUK40_01825</name>
</gene>
<keyword evidence="2" id="KW-0808">Transferase</keyword>
<reference evidence="3 4" key="1">
    <citation type="journal article" date="2016" name="Environ. Microbiol.">
        <title>Genomic resolution of a cold subsurface aquifer community provides metabolic insights for novel microbes adapted to high CO concentrations.</title>
        <authorList>
            <person name="Probst A.J."/>
            <person name="Castelle C.J."/>
            <person name="Singh A."/>
            <person name="Brown C.T."/>
            <person name="Anantharaman K."/>
            <person name="Sharon I."/>
            <person name="Hug L.A."/>
            <person name="Burstein D."/>
            <person name="Emerson J.B."/>
            <person name="Thomas B.C."/>
            <person name="Banfield J.F."/>
        </authorList>
    </citation>
    <scope>NUCLEOTIDE SEQUENCE [LARGE SCALE GENOMIC DNA]</scope>
    <source>
        <strain evidence="3">CG2_30_54_11</strain>
    </source>
</reference>
<dbReference type="STRING" id="1817892.AUK40_01825"/>
<organism evidence="3 4">
    <name type="scientific">Candidatus Wirthbacteria bacterium CG2_30_54_11</name>
    <dbReference type="NCBI Taxonomy" id="1817892"/>
    <lineage>
        <taxon>Bacteria</taxon>
        <taxon>Candidatus Wirthbacteria</taxon>
    </lineage>
</organism>
<dbReference type="EMBL" id="MNZT01000034">
    <property type="protein sequence ID" value="OIP98221.1"/>
    <property type="molecule type" value="Genomic_DNA"/>
</dbReference>
<evidence type="ECO:0008006" key="5">
    <source>
        <dbReference type="Google" id="ProtNLM"/>
    </source>
</evidence>
<dbReference type="GO" id="GO:0004373">
    <property type="term" value="F:alpha-1,4-glucan glucosyltransferase (UDP-glucose donor) activity"/>
    <property type="evidence" value="ECO:0007669"/>
    <property type="project" value="InterPro"/>
</dbReference>
<evidence type="ECO:0000256" key="2">
    <source>
        <dbReference type="ARBA" id="ARBA00022679"/>
    </source>
</evidence>
<dbReference type="GO" id="GO:0005737">
    <property type="term" value="C:cytoplasm"/>
    <property type="evidence" value="ECO:0007669"/>
    <property type="project" value="TreeGrafter"/>
</dbReference>
<dbReference type="GO" id="GO:0005978">
    <property type="term" value="P:glycogen biosynthetic process"/>
    <property type="evidence" value="ECO:0007669"/>
    <property type="project" value="InterPro"/>
</dbReference>
<dbReference type="Pfam" id="PF05693">
    <property type="entry name" value="Glycogen_syn"/>
    <property type="match status" value="1"/>
</dbReference>
<evidence type="ECO:0000313" key="3">
    <source>
        <dbReference type="EMBL" id="OIP98221.1"/>
    </source>
</evidence>
<evidence type="ECO:0000313" key="4">
    <source>
        <dbReference type="Proteomes" id="UP000183245"/>
    </source>
</evidence>
<evidence type="ECO:0000256" key="1">
    <source>
        <dbReference type="ARBA" id="ARBA00022676"/>
    </source>
</evidence>
<keyword evidence="1" id="KW-0328">Glycosyltransferase</keyword>
<protein>
    <recommendedName>
        <fullName evidence="5">Glycogen synthase</fullName>
    </recommendedName>
</protein>
<dbReference type="PANTHER" id="PTHR10176">
    <property type="entry name" value="GLYCOGEN SYNTHASE"/>
    <property type="match status" value="1"/>
</dbReference>
<dbReference type="Gene3D" id="3.40.50.2000">
    <property type="entry name" value="Glycogen Phosphorylase B"/>
    <property type="match status" value="2"/>
</dbReference>
<dbReference type="SUPFAM" id="SSF53756">
    <property type="entry name" value="UDP-Glycosyltransferase/glycogen phosphorylase"/>
    <property type="match status" value="2"/>
</dbReference>
<proteinExistence type="predicted"/>
<comment type="caution">
    <text evidence="3">The sequence shown here is derived from an EMBL/GenBank/DDBJ whole genome shotgun (WGS) entry which is preliminary data.</text>
</comment>
<dbReference type="AlphaFoldDB" id="A0A1J5IM43"/>
<name>A0A1J5IM43_9BACT</name>
<sequence>MKAKADICFEVSWEAANKVGGIYTVIKSKARQMKKHYKDYYLIGPYIAGKSELDVEFEDTPRDLVPVFREMEKQKIKCRYGRWMIESEPKVILIDAGGIIEDKDAWKKLWWESYGIDSLRGAWDFEEPMLWASAAGILIEKIAATEPGKNIVAQCHEWMAGFALLWLKLQKAKVGTVFTTHATMLGRSIAGSGRDLYAELDTMDPKKEAYGCNIESKFTTEYACAQTSDAFTTVSATTAMEAEKILGRKPDVLVLNGLDSDEFPVMEDLAVLHRQTRDKMRDFFSYYFFPYEGQYFDLEETLAFFMVGRYEYRNKGMDVYLEALGQLNETMKKEKTAKRVVAFIWVPAGIERTRAEIIESKNYYYHLRTTIRKYSDMIFTNLSNKLLSREKLTPKNILPEEFFSAVKKDVWKFQRKGCPPSSTHVLTNETQDTVMRELKRLGLDNGPEDFVKVIFYPVYLDGNDGFLNLSYYDAMAACHLGVFPSYYEPWGYTPIESAAMGVPAVTTDLAGCGMYLDEKLKDQKDPGIWIVKRKGRSYSQVVDSLYTVFHDYVHLDHSERGERKIAAKKAVELTDWKQLIDNYIEAHNIAIDKVQ</sequence>
<dbReference type="PANTHER" id="PTHR10176:SF3">
    <property type="entry name" value="GLYCOGEN [STARCH] SYNTHASE"/>
    <property type="match status" value="1"/>
</dbReference>
<dbReference type="InterPro" id="IPR008631">
    <property type="entry name" value="Glycogen_synth"/>
</dbReference>